<feature type="compositionally biased region" description="Polar residues" evidence="5">
    <location>
        <begin position="1535"/>
        <end position="1546"/>
    </location>
</feature>
<dbReference type="PANTHER" id="PTHR16166">
    <property type="entry name" value="VACUOLAR PROTEIN SORTING-ASSOCIATED PROTEIN VPS13"/>
    <property type="match status" value="1"/>
</dbReference>
<evidence type="ECO:0000313" key="8">
    <source>
        <dbReference type="EMBL" id="CUG79768.1"/>
    </source>
</evidence>
<feature type="region of interest" description="Disordered" evidence="5">
    <location>
        <begin position="584"/>
        <end position="603"/>
    </location>
</feature>
<dbReference type="InterPro" id="IPR026854">
    <property type="entry name" value="VPS13_N"/>
</dbReference>
<sequence length="5176" mass="566949">MLDKFVANLLTSYLGKYIANLDKHHVKVSLWHGHVVLRNLILKPNALRYLDLPVSVKEGRIGELSVSIPWTKLQSESIRVEIRNVVVIVHPKKAAAFDAAQEEKDELERKEEALQVFEALRAATLASKQKKNKQGGDDDSVSEGTSSLDAAADALDAAAAATDNTFAARLKATMLNNLLVSVHNVLVQYEDVVTNPANPIALTARIASFHAMSCDADYNPSFASPKAPLFFKLVKLEGFALYVESLESGSPAASSSIDPSSTIQRSASSVPYAGRCCDDIEGRYESSSHTSSSTTTESASTTAPSSSAEDPSCSRVSIVLHPVTFIVKLQHQPVPFQPEIPRWSGVIEIDTTTVHVNRNQWDAVWRSVKYVQRFDQYEAFLKFRPAMSVAEDPRAWWRFAGQSVQHVLRSKRTRTKFNWGAYVEAKTMEREYMLLHKRRQPDTPWLVPLTKLEKQRCEVLEKAMHVDSIKLARSLAYARVALEAEQHTAREQYLASQKTKKQATANSGGTAATGGTGAKSGGWWSWWSGTSASTEPVAETEEDQKEIEKLWGLIDADRWSTQQRLVIAKELGIADSDVAGLSTATATPMPSTAKNGGASNSSNTSERAVQCFLRLSSAYIALLDYDGKAFASFSLEDLGAAFHMDSNNNNNSGNATSASSWSLRAHVGDFSLNDEQFEQQQYGGRRNDAAASSSARDGRSGGRMAIVRTAKERTSATAARLWLRKERQAVLHGHLRSVRQGGDAAASSSILPSEEDAAWIPAKYRTPEQAAIRISYDRVVMSSSAATPQQQDTKGSTNKKKNIAVPFHNNQFPEFVTGVQLLPMDVRMSVPWMQRVVRFWGVDMTLVDSSSAANSDPHNIAGRRMRAMNVIRGAREQLASLLALIERTPLTFTRIAAKDLCFMIPEDAVSQELRVHCEELTVATDWAKAAERRYRLIDEPRKLYEEKLHEQTAENEKSSTPASTTGGGTSQDEEGDEDDALLHNSRVVNAQDADWSDDWTIELVKLSLYTSWSGGYDAALMKATSGSVTMKKLIVAQRLQSPKISLDLLFPGDVCLEGPLEGYEVLFSSMTALTDFLNNASGRGASGGAANQEQQSNSQRGGGGAPAASARVSLKEEFMCVVEGPTLSFIVADESILAPLQQYAAPPVPKQRRVVEVSRGSLTVFHTSRPSMPHATLELKPNQFHVVRDGVLVTLYVERGGKHHIVREHLFPAREMLADALRLTVADVVASPLPQLWFLIGERFQRPESEMFPRLSPDDKEELIGCYGVLEESSSTVPCHALKFHMDSTRDAERLQRVIARSTASEGLSSKGIPTIAEARNASILLDSDGIELPPQVMTDVMFAVCGVFSLGIRPCLPTDCTNFQFLDRRTRGGRGSAAAGDDELFNSEGNNSGGTATTSGPSTTNGSMSCMMPRFTMNMCVTQFVRTIEVNAESMTVMASDEIRVGAAATADGDTDMDEEKPVEQNLGKEIEEKMTMRRVLYAAPKGVAVVHVDKHSDDSGGGDAASPWSSSSPSSPGGGRRTSAAGDSESRDSTPYGSPLMTTANKRRQHQQQSSFLTPQSATTASAEQQPQQQPPTLPDVHPNDGFMMTFESSWLPGTTGQIDVTCLGDLQLVLNDDFAAYGELMWDLLGVMMMKQYSATICRALPWETPIELICDPTDKVERMVIDFTTLGNVEVLMEYEAGGLYRGMPRLPKGTQARLTGRHLTLRWRVNELMNDTTLWIDDPKLETFFHRYTALTTSGGSPYTVFMTPRRAPSGDRDDDGEMPAAAGLNSATASNPTTGITRLIPASATAVSQMSFSYRVLYQPAGISETAWRSSVGSTTGYQFTHYLTVTILNSLLRYWQQDLWHLIEYFTNGLMHRLGMISWRRPFAIHRPQFLWPLPKDAPGPSFSTALLHKHIELNDCELCLPHDALLAPQLWGFVERMTMWDEVVVEHEAGGTTTTTTSSATPADPGATAKKVSAASKDFLLSSNGEFSVEGVSFETCEVRTGFKIDFTGLSLWAAKPLPGSHKVVTSFNFDERDVLHRDPEFTDLIVNNMSLRYWMLFDASCMLKQESQKTLGMHFGEMHIHSSSEQLALLFDWVSGVFVKNPWVGKYGPKVFAVPPFPNLAERDGKPWIVYDYNIEVERMMIHLRDPTINYAATPNPDGPTIDRQPINVVLDLKRAIILLRWLSDESFFSQYAMETIDGWDFMRTAWKTQQQQHTSNSVNGGPGGNRASRSFAPMLSSSEHYYKDIFVKVPREVVSTQQHFLKIVPADATGAASLLVKHGRGGTGVGGAALAQRAEERFGLNIVYGWKKSLFYDHGDGKGEVFDEPKEEKIVYSQSDIGCIEVDVVPKFLFDLKDSLLSLRVRNAIAPLFKWGPIAAFDEPGAPWDPKTQEWRTRHSAQIQVLTIVFFDLSRKKPTPSFFVSLEDISVTAESTFHHASSKLYAQVAKVAQNGICDDELKGRPLLVPQSTTVNAQKFRQYASYRRDPQERLEQQQQQQQQQQRSVNANLEASVASPLSRERRKGSSAFGPALSAAPAPPPQVYSTSVGANDAPPLLWIDQSSDRGLVGEFGCVWVFVPLKEQLGRLKTTLMDEGLRELAWIGAYAEERYARREGIFPAVPLLDAPASATSADSHAGDIHFTIHHPCLVVSEHESMLSQTSPNQQRGVVINLGLMVIGSSFVPNTSSEVGGDEVDLRSSSPSPLVADNVIDIGLPASWMASDSFVQKKSSLESPRRPTPSSQHPGGPTTTTTPATRTYSFFLQEGHMRSLHRDTHQLIKPMNVRVDGTKKDDGVIDVGVRMDGLHIDVALEYYESILRSLVRHLLMDEGEIVDQREQQRGGDSGPSGGGSSGGGGRGAAAGGGGDTSSMYSVGGRSSATGFSAAKSAKLRRQSIAATSAIYEPHHDEEDNNGQGGGGDNESGGKRSGGKKSNRRTAPPAATGTAASLALSKMNVHLQWEFVKIRVFSETVAVSFVVGRVVVDYSSQSGPRHLLLGRRKQQLTSLVRGGKDKKSSIELVPAASIQKEFGSVVGVAWSTDGGSKRPEDDDDDEDDDGSASDVIPYDEGSDALLTTRQASSSNAGTPRKNRRSRDTSATILADSDTGGGGVQRQLSSSTAGAGGSERPTTDQQDSGALLRSTAASNLDSPRRRRKRSAPAVAPSTIYRKRPAAPTVAITTIALSLQFLRLGVDGRQPLVAMESATSTAATGGDGLSKTAAEADNDAPPVQFTMTSMDQDWKMNGDLGVTRIVLEHHSLVSAISFLYEPYRRIVLPKYTAFEIKEIFEDITLSQRLLLSARTVLRVSSRDKNFITLNANGHPIHFLDSGGRSLILLESGLTLRIINATVYLYGKTLDHYITAGNGSYVVVDPLLCNIVAGSVATDENEAANAAAASGDDDRDLEDDDNGTDDDNGVVELQPSLGTVKSFVQGDLKHVASNRVVWVPRNVSQQMAVRAAFFLLVPEHQGAATTTTAAGSGTAAAPAPPRVASTMLYGRQPQAKPQAQTDDLSQRALMLAANVSVAWSLQLFSGELTEHGVFEITDLEAECQYLTGATKTDYSSLISPWEVKVDVAGRRKFLKDEHVRNITLTSPIGVDLRFRYGDIQLSLAAVGHAKAALGHIESNVIVAATSASVEPQNEFAALEEEQDDEANRRLENGGIDASRGGRGGDNNKRKKEHNPLTTPGKMEMIVTTSIPRVGVYLVDDSSSMDFPLFFVSVTNIHTPVCHQAPFLLKLHLTFGFQVEYYNFHDSAWDRLVEPVMLNIAMRDLQNRSLQDVQARRGVQKAGVQIKSLRVRFTPMAAEAVSKTLKLLDRLSEQSTPAAVAASSDDGSPLGTTTSASSAAASATTSPPVVASSAVSSQEFFAYEVTQQLGPDIKIGFADDDKGRFPKPKLLRMMELYAFNFPRIEGRELPASQHYITITTETSEQLLRISRVGLQILPLQFGGIRQDCVADIQVREGKKRVTLRSNISFENQLPFPIVLGGIGSVFVNGSQTVSTDAMRRRCVMVPQLPFRCHEVSMGVTYDALSNHYNQTFLCTAEIDDPEIQRQHQREAERLMRVANGTVSASASVTSGVSLQRAVYFLLRFAPKLKISDESHLYDCKGIFEAPFSIVNNTGLPITITLLSKQPHPRAKQGLLDFSEKFSFMHIDALSIPAQSRRAITQVDPLRDVFMDVTFQQNNGASIARMGAKRQSTPALIRSDKKASRDTHIILHDPKGESIMLHIDYADREVILYCAFWLVNQTTHVLQEMDSNPKRRGNMLAGMASEGLPPSGTPFAFGSEKMERLGDKAHLYIRVGRKTNSGSSSPTAAAAAAGDQKSLSTAAAAADLMWSQWSDAILIMPVGEWSVFQCGETEPITLSYSIQFVGGSLKDTRVICVTPRWIVVNRTPFALGLRQENVKHADETENGPLASMESRVMDFAAVKGTNHMQLKLAQVPGEIDRGSWTQAFPIEVFGDQYLNIRYEHVVRASDNPNVVVAVRRESIVACVSVYRRGSTLYIVLEKASVPPYTIENRSQYPVFVAQSGKASSSSKLTVYPHVTKGFVWDDPTAHPLIMVLTAATSISGKGSSRPIDINLEASLLVKRTKYQLQQELLLPGGVTLYVRVRAMAGSFAISICEDNLIDRMRSLPFFQYSYQFHLESFYALVSSAQEDLMLLTIRPVKLSVTQQCPSEGEDDEQHIEVSTSVIQLDDERSTAKERVVLQLIDGRSTYLKLQRKMQRLTPILHVTKLEYVMQPVEIHMEDSFLFAVLKLVEQLQETFSGGKVATASAAVAGGAANSSATTGGGNAVGSTGSDITLTATKQASAVGFTNNNKRNSASAASLLQDDPSSPTVKQLYPAAPWAPEIEAAKAAVASEETFQNKVAFIERLLIEQIVVSLSLYRAHDANNDPIREKLGFLSVLIRSVQDARVDWRRVEQSNIYDKIWLLATLYSNFYAHTLQAQMLNVLHVAGLDVMRGFVTDLLQSYFSSTATTHIDRSRPRIPRRKEAHLLIDAERDVVISSADSAAATLTSGDEGSGAWDKMEDASQYRWVKFTGSSGGAVGGASSKKMKGGSVQTLAYQQPWNAFVSQVTNRELHTHGHHALCNAVRTRSFITGAPASSCRRCAMIDQMRDERIESGSMSVLPHPDSKLVTWEEFTHHVSWEEFVAICTPDQVRQYAEMVRDAILGSPRNVIRIDASLLWCLKE</sequence>
<accession>A0A0S4J109</accession>
<gene>
    <name evidence="8" type="ORF">BSAL_86220</name>
</gene>
<feature type="region of interest" description="Disordered" evidence="5">
    <location>
        <begin position="3626"/>
        <end position="3672"/>
    </location>
</feature>
<feature type="compositionally biased region" description="Low complexity" evidence="5">
    <location>
        <begin position="3824"/>
        <end position="3835"/>
    </location>
</feature>
<feature type="region of interest" description="Disordered" evidence="5">
    <location>
        <begin position="283"/>
        <end position="312"/>
    </location>
</feature>
<evidence type="ECO:0000256" key="1">
    <source>
        <dbReference type="ARBA" id="ARBA00006545"/>
    </source>
</evidence>
<keyword evidence="2" id="KW-0813">Transport</keyword>
<feature type="compositionally biased region" description="Low complexity" evidence="5">
    <location>
        <begin position="584"/>
        <end position="593"/>
    </location>
</feature>
<evidence type="ECO:0000256" key="2">
    <source>
        <dbReference type="ARBA" id="ARBA00022448"/>
    </source>
</evidence>
<feature type="compositionally biased region" description="Low complexity" evidence="5">
    <location>
        <begin position="1506"/>
        <end position="1528"/>
    </location>
</feature>
<feature type="region of interest" description="Disordered" evidence="5">
    <location>
        <begin position="682"/>
        <end position="705"/>
    </location>
</feature>
<protein>
    <recommendedName>
        <fullName evidence="10">Chorein N-terminal domain-containing protein</fullName>
    </recommendedName>
</protein>
<feature type="region of interest" description="Disordered" evidence="5">
    <location>
        <begin position="3810"/>
        <end position="3835"/>
    </location>
</feature>
<feature type="compositionally biased region" description="Low complexity" evidence="5">
    <location>
        <begin position="2485"/>
        <end position="2494"/>
    </location>
</feature>
<feature type="region of interest" description="Disordered" evidence="5">
    <location>
        <begin position="2477"/>
        <end position="2538"/>
    </location>
</feature>
<comment type="similarity">
    <text evidence="1">Belongs to the VPS13 family.</text>
</comment>
<feature type="compositionally biased region" description="Acidic residues" evidence="5">
    <location>
        <begin position="3037"/>
        <end position="3047"/>
    </location>
</feature>
<feature type="region of interest" description="Disordered" evidence="5">
    <location>
        <begin position="949"/>
        <end position="977"/>
    </location>
</feature>
<feature type="compositionally biased region" description="Low complexity" evidence="5">
    <location>
        <begin position="1387"/>
        <end position="1408"/>
    </location>
</feature>
<evidence type="ECO:0000256" key="5">
    <source>
        <dbReference type="SAM" id="MobiDB-lite"/>
    </source>
</evidence>
<dbReference type="PANTHER" id="PTHR16166:SF93">
    <property type="entry name" value="INTERMEMBRANE LIPID TRANSFER PROTEIN VPS13"/>
    <property type="match status" value="1"/>
</dbReference>
<evidence type="ECO:0000313" key="9">
    <source>
        <dbReference type="Proteomes" id="UP000051952"/>
    </source>
</evidence>
<feature type="region of interest" description="Disordered" evidence="5">
    <location>
        <begin position="1495"/>
        <end position="1586"/>
    </location>
</feature>
<dbReference type="InterPro" id="IPR026847">
    <property type="entry name" value="VPS13"/>
</dbReference>
<dbReference type="OrthoDB" id="272810at2759"/>
<dbReference type="EMBL" id="CYKH01001042">
    <property type="protein sequence ID" value="CUG79768.1"/>
    <property type="molecule type" value="Genomic_DNA"/>
</dbReference>
<keyword evidence="4" id="KW-0175">Coiled coil</keyword>
<dbReference type="VEuPathDB" id="TriTrypDB:BSAL_86220"/>
<dbReference type="GO" id="GO:0006623">
    <property type="term" value="P:protein targeting to vacuole"/>
    <property type="evidence" value="ECO:0007669"/>
    <property type="project" value="TreeGrafter"/>
</dbReference>
<evidence type="ECO:0000259" key="6">
    <source>
        <dbReference type="Pfam" id="PF12624"/>
    </source>
</evidence>
<feature type="compositionally biased region" description="Low complexity" evidence="5">
    <location>
        <begin position="287"/>
        <end position="309"/>
    </location>
</feature>
<dbReference type="InterPro" id="IPR009543">
    <property type="entry name" value="VPS13_VAB"/>
</dbReference>
<feature type="region of interest" description="Disordered" evidence="5">
    <location>
        <begin position="2716"/>
        <end position="2745"/>
    </location>
</feature>
<feature type="region of interest" description="Disordered" evidence="5">
    <location>
        <begin position="2891"/>
        <end position="2932"/>
    </location>
</feature>
<feature type="region of interest" description="Disordered" evidence="5">
    <location>
        <begin position="493"/>
        <end position="522"/>
    </location>
</feature>
<feature type="region of interest" description="Disordered" evidence="5">
    <location>
        <begin position="2825"/>
        <end position="2862"/>
    </location>
</feature>
<feature type="region of interest" description="Disordered" evidence="5">
    <location>
        <begin position="1372"/>
        <end position="1408"/>
    </location>
</feature>
<feature type="region of interest" description="Disordered" evidence="5">
    <location>
        <begin position="1084"/>
        <end position="1107"/>
    </location>
</feature>
<feature type="domain" description="Vacuolar protein sorting-associated protein 13 VPS13 adaptor binding" evidence="7">
    <location>
        <begin position="4093"/>
        <end position="4540"/>
    </location>
</feature>
<feature type="compositionally biased region" description="Low complexity" evidence="5">
    <location>
        <begin position="1560"/>
        <end position="1574"/>
    </location>
</feature>
<evidence type="ECO:0000256" key="4">
    <source>
        <dbReference type="SAM" id="Coils"/>
    </source>
</evidence>
<feature type="compositionally biased region" description="Acidic residues" evidence="5">
    <location>
        <begin position="3384"/>
        <end position="3402"/>
    </location>
</feature>
<evidence type="ECO:0008006" key="10">
    <source>
        <dbReference type="Google" id="ProtNLM"/>
    </source>
</evidence>
<evidence type="ECO:0000256" key="3">
    <source>
        <dbReference type="ARBA" id="ARBA00023055"/>
    </source>
</evidence>
<name>A0A0S4J109_BODSA</name>
<feature type="domain" description="Chorein N-terminal" evidence="6">
    <location>
        <begin position="1"/>
        <end position="547"/>
    </location>
</feature>
<keyword evidence="3" id="KW-0445">Lipid transport</keyword>
<proteinExistence type="inferred from homology"/>
<dbReference type="GO" id="GO:0045053">
    <property type="term" value="P:protein retention in Golgi apparatus"/>
    <property type="evidence" value="ECO:0007669"/>
    <property type="project" value="TreeGrafter"/>
</dbReference>
<feature type="compositionally biased region" description="Gly residues" evidence="5">
    <location>
        <begin position="511"/>
        <end position="520"/>
    </location>
</feature>
<dbReference type="GO" id="GO:0006869">
    <property type="term" value="P:lipid transport"/>
    <property type="evidence" value="ECO:0007669"/>
    <property type="project" value="UniProtKB-KW"/>
</dbReference>
<feature type="compositionally biased region" description="Polar residues" evidence="5">
    <location>
        <begin position="3061"/>
        <end position="3073"/>
    </location>
</feature>
<keyword evidence="9" id="KW-1185">Reference proteome</keyword>
<feature type="region of interest" description="Disordered" evidence="5">
    <location>
        <begin position="2205"/>
        <end position="2224"/>
    </location>
</feature>
<organism evidence="8 9">
    <name type="scientific">Bodo saltans</name>
    <name type="common">Flagellated protozoan</name>
    <dbReference type="NCBI Taxonomy" id="75058"/>
    <lineage>
        <taxon>Eukaryota</taxon>
        <taxon>Discoba</taxon>
        <taxon>Euglenozoa</taxon>
        <taxon>Kinetoplastea</taxon>
        <taxon>Metakinetoplastina</taxon>
        <taxon>Eubodonida</taxon>
        <taxon>Bodonidae</taxon>
        <taxon>Bodo</taxon>
    </lineage>
</organism>
<feature type="compositionally biased region" description="Gly residues" evidence="5">
    <location>
        <begin position="2832"/>
        <end position="2856"/>
    </location>
</feature>
<feature type="region of interest" description="Disordered" evidence="5">
    <location>
        <begin position="3375"/>
        <end position="3402"/>
    </location>
</feature>
<feature type="region of interest" description="Disordered" evidence="5">
    <location>
        <begin position="1755"/>
        <end position="1777"/>
    </location>
</feature>
<dbReference type="Pfam" id="PF12624">
    <property type="entry name" value="VPS13_N"/>
    <property type="match status" value="1"/>
</dbReference>
<reference evidence="9" key="1">
    <citation type="submission" date="2015-09" db="EMBL/GenBank/DDBJ databases">
        <authorList>
            <consortium name="Pathogen Informatics"/>
        </authorList>
    </citation>
    <scope>NUCLEOTIDE SEQUENCE [LARGE SCALE GENOMIC DNA]</scope>
    <source>
        <strain evidence="9">Lake Konstanz</strain>
    </source>
</reference>
<feature type="coiled-coil region" evidence="4">
    <location>
        <begin position="93"/>
        <end position="120"/>
    </location>
</feature>
<dbReference type="Pfam" id="PF25036">
    <property type="entry name" value="VPS13_VAB"/>
    <property type="match status" value="1"/>
</dbReference>
<feature type="compositionally biased region" description="Low complexity" evidence="5">
    <location>
        <begin position="2729"/>
        <end position="2745"/>
    </location>
</feature>
<dbReference type="Proteomes" id="UP000051952">
    <property type="component" value="Unassembled WGS sequence"/>
</dbReference>
<feature type="compositionally biased region" description="Low complexity" evidence="5">
    <location>
        <begin position="2517"/>
        <end position="2527"/>
    </location>
</feature>
<evidence type="ECO:0000259" key="7">
    <source>
        <dbReference type="Pfam" id="PF25036"/>
    </source>
</evidence>
<feature type="region of interest" description="Disordered" evidence="5">
    <location>
        <begin position="3025"/>
        <end position="3152"/>
    </location>
</feature>